<sequence length="138" mass="14878">MTNSLHPYFGFAGNAAEAMTFYQSVFGGELQIMTFEQGGAGEFAPNPDLVMHSQLIVNESWFLMAADSEEVAGSVSGAPRITVAISGSEEQLEAQTEQFNQLAEGGTVVMPLEKQMWGAVYGQVVDKFGITWQFNIGG</sequence>
<evidence type="ECO:0000259" key="1">
    <source>
        <dbReference type="Pfam" id="PF06983"/>
    </source>
</evidence>
<feature type="domain" description="PhnB-like" evidence="1">
    <location>
        <begin position="7"/>
        <end position="133"/>
    </location>
</feature>
<dbReference type="PANTHER" id="PTHR33990">
    <property type="entry name" value="PROTEIN YJDN-RELATED"/>
    <property type="match status" value="1"/>
</dbReference>
<protein>
    <recommendedName>
        <fullName evidence="1">PhnB-like domain-containing protein</fullName>
    </recommendedName>
</protein>
<proteinExistence type="predicted"/>
<dbReference type="SUPFAM" id="SSF54593">
    <property type="entry name" value="Glyoxalase/Bleomycin resistance protein/Dihydroxybiphenyl dioxygenase"/>
    <property type="match status" value="1"/>
</dbReference>
<dbReference type="RefSeq" id="WP_156191546.1">
    <property type="nucleotide sequence ID" value="NZ_CP046452.1"/>
</dbReference>
<dbReference type="InterPro" id="IPR028973">
    <property type="entry name" value="PhnB-like"/>
</dbReference>
<name>A0A6B8VMX6_9CORY</name>
<dbReference type="KEGG" id="ckw:CKALI_01055"/>
<dbReference type="Gene3D" id="3.10.180.10">
    <property type="entry name" value="2,3-Dihydroxybiphenyl 1,2-Dioxygenase, domain 1"/>
    <property type="match status" value="1"/>
</dbReference>
<gene>
    <name evidence="2" type="ORF">CKALI_01055</name>
</gene>
<dbReference type="PANTHER" id="PTHR33990:SF1">
    <property type="entry name" value="PROTEIN YJDN"/>
    <property type="match status" value="1"/>
</dbReference>
<keyword evidence="3" id="KW-1185">Reference proteome</keyword>
<organism evidence="2 3">
    <name type="scientific">Corynebacterium kalinowskii</name>
    <dbReference type="NCBI Taxonomy" id="2675216"/>
    <lineage>
        <taxon>Bacteria</taxon>
        <taxon>Bacillati</taxon>
        <taxon>Actinomycetota</taxon>
        <taxon>Actinomycetes</taxon>
        <taxon>Mycobacteriales</taxon>
        <taxon>Corynebacteriaceae</taxon>
        <taxon>Corynebacterium</taxon>
    </lineage>
</organism>
<dbReference type="Proteomes" id="UP000427071">
    <property type="component" value="Chromosome"/>
</dbReference>
<dbReference type="AlphaFoldDB" id="A0A6B8VMX6"/>
<dbReference type="EMBL" id="CP046452">
    <property type="protein sequence ID" value="QGU01111.1"/>
    <property type="molecule type" value="Genomic_DNA"/>
</dbReference>
<evidence type="ECO:0000313" key="2">
    <source>
        <dbReference type="EMBL" id="QGU01111.1"/>
    </source>
</evidence>
<reference evidence="3" key="1">
    <citation type="submission" date="2019-11" db="EMBL/GenBank/DDBJ databases">
        <title>Complete genome sequence of Corynebacterium kalinowskii 1959, a novel Corynebacterium species isolated from soil of a small paddock in Vilsendorf, Germany.</title>
        <authorList>
            <person name="Schaffert L."/>
            <person name="Ruwe M."/>
            <person name="Milse J."/>
            <person name="Hanuschka K."/>
            <person name="Ortseifen V."/>
            <person name="Droste J."/>
            <person name="Brandt D."/>
            <person name="Schlueter L."/>
            <person name="Kutter Y."/>
            <person name="Vinke S."/>
            <person name="Viehoefer P."/>
            <person name="Jacob L."/>
            <person name="Luebke N.-C."/>
            <person name="Schulte-Berndt E."/>
            <person name="Hain C."/>
            <person name="Linder M."/>
            <person name="Schmidt P."/>
            <person name="Wollenschlaeger L."/>
            <person name="Luttermann T."/>
            <person name="Thieme E."/>
            <person name="Hassa J."/>
            <person name="Haak M."/>
            <person name="Wittchen M."/>
            <person name="Mentz A."/>
            <person name="Persicke M."/>
            <person name="Busche T."/>
            <person name="Ruckert C."/>
        </authorList>
    </citation>
    <scope>NUCLEOTIDE SEQUENCE [LARGE SCALE GENOMIC DNA]</scope>
    <source>
        <strain evidence="3">1959</strain>
    </source>
</reference>
<dbReference type="Pfam" id="PF06983">
    <property type="entry name" value="3-dmu-9_3-mt"/>
    <property type="match status" value="1"/>
</dbReference>
<accession>A0A6B8VMX6</accession>
<evidence type="ECO:0000313" key="3">
    <source>
        <dbReference type="Proteomes" id="UP000427071"/>
    </source>
</evidence>
<dbReference type="CDD" id="cd06588">
    <property type="entry name" value="PhnB_like"/>
    <property type="match status" value="1"/>
</dbReference>
<dbReference type="InterPro" id="IPR029068">
    <property type="entry name" value="Glyas_Bleomycin-R_OHBP_Dase"/>
</dbReference>